<proteinExistence type="predicted"/>
<sequence length="145" mass="15652">MSSEATRSSARPPAPVLAATACIWAVVVLGIMAVVFIVTLYFEQYRSEIVPLIVGQVITVILPAVLTVFITAGATWAWILYLLLSVVGVTLRGLGLVESLSAGLIVISVLQAGSILLTLTAMVLLSRRTVRRYFRNARVVRRGRA</sequence>
<keyword evidence="3" id="KW-1185">Reference proteome</keyword>
<gene>
    <name evidence="2" type="ORF">GCM10022223_61790</name>
</gene>
<feature type="transmembrane region" description="Helical" evidence="1">
    <location>
        <begin position="16"/>
        <end position="42"/>
    </location>
</feature>
<feature type="transmembrane region" description="Helical" evidence="1">
    <location>
        <begin position="49"/>
        <end position="79"/>
    </location>
</feature>
<evidence type="ECO:0008006" key="4">
    <source>
        <dbReference type="Google" id="ProtNLM"/>
    </source>
</evidence>
<dbReference type="PROSITE" id="PS51257">
    <property type="entry name" value="PROKAR_LIPOPROTEIN"/>
    <property type="match status" value="1"/>
</dbReference>
<protein>
    <recommendedName>
        <fullName evidence="4">Integral membrane protein</fullName>
    </recommendedName>
</protein>
<evidence type="ECO:0000256" key="1">
    <source>
        <dbReference type="SAM" id="Phobius"/>
    </source>
</evidence>
<name>A0ABP7ALE9_9ACTN</name>
<keyword evidence="1" id="KW-0812">Transmembrane</keyword>
<evidence type="ECO:0000313" key="3">
    <source>
        <dbReference type="Proteomes" id="UP001501074"/>
    </source>
</evidence>
<evidence type="ECO:0000313" key="2">
    <source>
        <dbReference type="EMBL" id="GAA3635045.1"/>
    </source>
</evidence>
<keyword evidence="1" id="KW-0472">Membrane</keyword>
<organism evidence="2 3">
    <name type="scientific">Kineosporia mesophila</name>
    <dbReference type="NCBI Taxonomy" id="566012"/>
    <lineage>
        <taxon>Bacteria</taxon>
        <taxon>Bacillati</taxon>
        <taxon>Actinomycetota</taxon>
        <taxon>Actinomycetes</taxon>
        <taxon>Kineosporiales</taxon>
        <taxon>Kineosporiaceae</taxon>
        <taxon>Kineosporia</taxon>
    </lineage>
</organism>
<dbReference type="EMBL" id="BAAAZO010000012">
    <property type="protein sequence ID" value="GAA3635045.1"/>
    <property type="molecule type" value="Genomic_DNA"/>
</dbReference>
<feature type="transmembrane region" description="Helical" evidence="1">
    <location>
        <begin position="99"/>
        <end position="125"/>
    </location>
</feature>
<comment type="caution">
    <text evidence="2">The sequence shown here is derived from an EMBL/GenBank/DDBJ whole genome shotgun (WGS) entry which is preliminary data.</text>
</comment>
<accession>A0ABP7ALE9</accession>
<dbReference type="RefSeq" id="WP_231487976.1">
    <property type="nucleotide sequence ID" value="NZ_BAAAZO010000012.1"/>
</dbReference>
<dbReference type="Proteomes" id="UP001501074">
    <property type="component" value="Unassembled WGS sequence"/>
</dbReference>
<reference evidence="3" key="1">
    <citation type="journal article" date="2019" name="Int. J. Syst. Evol. Microbiol.">
        <title>The Global Catalogue of Microorganisms (GCM) 10K type strain sequencing project: providing services to taxonomists for standard genome sequencing and annotation.</title>
        <authorList>
            <consortium name="The Broad Institute Genomics Platform"/>
            <consortium name="The Broad Institute Genome Sequencing Center for Infectious Disease"/>
            <person name="Wu L."/>
            <person name="Ma J."/>
        </authorList>
    </citation>
    <scope>NUCLEOTIDE SEQUENCE [LARGE SCALE GENOMIC DNA]</scope>
    <source>
        <strain evidence="3">JCM 16902</strain>
    </source>
</reference>
<keyword evidence="1" id="KW-1133">Transmembrane helix</keyword>